<dbReference type="InterPro" id="IPR054099">
    <property type="entry name" value="PSII_PsbQ_pln"/>
</dbReference>
<accession>A0A2P2IY12</accession>
<name>A0A2P2IY12_RHIMU</name>
<dbReference type="GO" id="GO:0019898">
    <property type="term" value="C:extrinsic component of membrane"/>
    <property type="evidence" value="ECO:0007669"/>
    <property type="project" value="InterPro"/>
</dbReference>
<dbReference type="EMBL" id="GGEC01005626">
    <property type="protein sequence ID" value="MBW86109.1"/>
    <property type="molecule type" value="Transcribed_RNA"/>
</dbReference>
<dbReference type="Pfam" id="PF05757">
    <property type="entry name" value="PsbQ"/>
    <property type="match status" value="1"/>
</dbReference>
<keyword evidence="3" id="KW-0934">Plastid</keyword>
<comment type="similarity">
    <text evidence="7">Belongs to the PsbQ family.</text>
</comment>
<dbReference type="PANTHER" id="PTHR33399">
    <property type="entry name" value="OXYGEN-EVOLVING ENHANCER PROTEIN 3-1, CHLOROPLASTIC"/>
    <property type="match status" value="1"/>
</dbReference>
<evidence type="ECO:0000256" key="4">
    <source>
        <dbReference type="ARBA" id="ARBA00022946"/>
    </source>
</evidence>
<keyword evidence="2" id="KW-0150">Chloroplast</keyword>
<dbReference type="Gene3D" id="1.20.120.290">
    <property type="entry name" value="Oxygen-evolving enhancer protein 3 (PsbQ), four-helix up-down bundle"/>
    <property type="match status" value="1"/>
</dbReference>
<comment type="subcellular location">
    <subcellularLocation>
        <location evidence="1">Plastid</location>
        <location evidence="1">Chloroplast thylakoid membrane</location>
    </subcellularLocation>
</comment>
<dbReference type="InterPro" id="IPR023222">
    <property type="entry name" value="PsbQ-like_dom_sf"/>
</dbReference>
<dbReference type="SUPFAM" id="SSF101112">
    <property type="entry name" value="Oxygen-evolving enhancer protein 3"/>
    <property type="match status" value="1"/>
</dbReference>
<dbReference type="GO" id="GO:0009654">
    <property type="term" value="C:photosystem II oxygen evolving complex"/>
    <property type="evidence" value="ECO:0007669"/>
    <property type="project" value="InterPro"/>
</dbReference>
<keyword evidence="6" id="KW-0472">Membrane</keyword>
<dbReference type="GO" id="GO:0009535">
    <property type="term" value="C:chloroplast thylakoid membrane"/>
    <property type="evidence" value="ECO:0007669"/>
    <property type="project" value="UniProtKB-SubCell"/>
</dbReference>
<proteinExistence type="inferred from homology"/>
<evidence type="ECO:0000256" key="2">
    <source>
        <dbReference type="ARBA" id="ARBA00022528"/>
    </source>
</evidence>
<keyword evidence="5" id="KW-0793">Thylakoid</keyword>
<protein>
    <submittedName>
        <fullName evidence="8">Calcium ion binding protein</fullName>
    </submittedName>
</protein>
<dbReference type="PANTHER" id="PTHR33399:SF5">
    <property type="entry name" value="PHOTOSYNTHETIC NDH SUBUNIT OF LUMENAL LOCATION 2, CHLOROPLASTIC"/>
    <property type="match status" value="1"/>
</dbReference>
<dbReference type="AlphaFoldDB" id="A0A2P2IY12"/>
<keyword evidence="4" id="KW-0809">Transit peptide</keyword>
<evidence type="ECO:0000256" key="1">
    <source>
        <dbReference type="ARBA" id="ARBA00004334"/>
    </source>
</evidence>
<dbReference type="GO" id="GO:0005509">
    <property type="term" value="F:calcium ion binding"/>
    <property type="evidence" value="ECO:0007669"/>
    <property type="project" value="InterPro"/>
</dbReference>
<dbReference type="InterPro" id="IPR008797">
    <property type="entry name" value="PSII_PsbQ"/>
</dbReference>
<sequence length="202" mass="23212">MFIQTMSSLTSTASLLHTHNLIKCHSHHSKHFVPTIKASISPQENVAFRRKIVTTLLVATSLALGQQLSGRGNPPALAAEKWGTRSFIKERFFEPDLSPEESVARIRETAEGLHFMREMLDRMAWRYVLFYIRLKQAYLGKDLKIAMSTLPQGRRKDYVIKANELVENMSQLDKHVRSPKVYESYVYYEKTLKSIDDVVALL</sequence>
<evidence type="ECO:0000256" key="5">
    <source>
        <dbReference type="ARBA" id="ARBA00023078"/>
    </source>
</evidence>
<evidence type="ECO:0000256" key="6">
    <source>
        <dbReference type="ARBA" id="ARBA00023136"/>
    </source>
</evidence>
<reference evidence="8" key="1">
    <citation type="submission" date="2018-02" db="EMBL/GenBank/DDBJ databases">
        <title>Rhizophora mucronata_Transcriptome.</title>
        <authorList>
            <person name="Meera S.P."/>
            <person name="Sreeshan A."/>
            <person name="Augustine A."/>
        </authorList>
    </citation>
    <scope>NUCLEOTIDE SEQUENCE</scope>
    <source>
        <tissue evidence="8">Leaf</tissue>
    </source>
</reference>
<evidence type="ECO:0000313" key="8">
    <source>
        <dbReference type="EMBL" id="MBW86109.1"/>
    </source>
</evidence>
<dbReference type="GO" id="GO:0009767">
    <property type="term" value="P:photosynthetic electron transport chain"/>
    <property type="evidence" value="ECO:0007669"/>
    <property type="project" value="TreeGrafter"/>
</dbReference>
<evidence type="ECO:0000256" key="3">
    <source>
        <dbReference type="ARBA" id="ARBA00022640"/>
    </source>
</evidence>
<organism evidence="8">
    <name type="scientific">Rhizophora mucronata</name>
    <name type="common">Asiatic mangrove</name>
    <dbReference type="NCBI Taxonomy" id="61149"/>
    <lineage>
        <taxon>Eukaryota</taxon>
        <taxon>Viridiplantae</taxon>
        <taxon>Streptophyta</taxon>
        <taxon>Embryophyta</taxon>
        <taxon>Tracheophyta</taxon>
        <taxon>Spermatophyta</taxon>
        <taxon>Magnoliopsida</taxon>
        <taxon>eudicotyledons</taxon>
        <taxon>Gunneridae</taxon>
        <taxon>Pentapetalae</taxon>
        <taxon>rosids</taxon>
        <taxon>fabids</taxon>
        <taxon>Malpighiales</taxon>
        <taxon>Rhizophoraceae</taxon>
        <taxon>Rhizophora</taxon>
    </lineage>
</organism>
<evidence type="ECO:0000256" key="7">
    <source>
        <dbReference type="ARBA" id="ARBA00035649"/>
    </source>
</evidence>